<dbReference type="EMBL" id="CAADFD010000040">
    <property type="protein sequence ID" value="VFJ58260.1"/>
    <property type="molecule type" value="Genomic_DNA"/>
</dbReference>
<evidence type="ECO:0000313" key="1">
    <source>
        <dbReference type="EMBL" id="VFJ58260.1"/>
    </source>
</evidence>
<accession>A0A450SWG2</accession>
<organism evidence="1">
    <name type="scientific">Candidatus Kentrum sp. FW</name>
    <dbReference type="NCBI Taxonomy" id="2126338"/>
    <lineage>
        <taxon>Bacteria</taxon>
        <taxon>Pseudomonadati</taxon>
        <taxon>Pseudomonadota</taxon>
        <taxon>Gammaproteobacteria</taxon>
        <taxon>Candidatus Kentrum</taxon>
    </lineage>
</organism>
<dbReference type="Pfam" id="PF18506">
    <property type="entry name" value="RelB-like"/>
    <property type="match status" value="1"/>
</dbReference>
<protein>
    <submittedName>
        <fullName evidence="1">Uncharacterized protein</fullName>
    </submittedName>
</protein>
<dbReference type="Gene3D" id="6.10.250.2100">
    <property type="match status" value="1"/>
</dbReference>
<dbReference type="AlphaFoldDB" id="A0A450SWG2"/>
<name>A0A450SWG2_9GAMM</name>
<reference evidence="1" key="1">
    <citation type="submission" date="2019-02" db="EMBL/GenBank/DDBJ databases">
        <authorList>
            <person name="Gruber-Vodicka R. H."/>
            <person name="Seah K. B. B."/>
        </authorList>
    </citation>
    <scope>NUCLEOTIDE SEQUENCE</scope>
    <source>
        <strain evidence="1">BECK_BZ106</strain>
    </source>
</reference>
<proteinExistence type="predicted"/>
<dbReference type="InterPro" id="IPR049537">
    <property type="entry name" value="RelB-like"/>
</dbReference>
<gene>
    <name evidence="1" type="ORF">BECKFW1821B_GA0114236_104017</name>
</gene>
<sequence length="69" mass="8076">MLRLHKNYIIDENQKAVAVQIPIMEFKQIEELLENHGLAELMDETRTDERLSGEAAQQYYRSLKNNVEG</sequence>